<dbReference type="EMBL" id="DWUW01000296">
    <property type="protein sequence ID" value="HJD32342.1"/>
    <property type="molecule type" value="Genomic_DNA"/>
</dbReference>
<reference evidence="2" key="2">
    <citation type="submission" date="2021-04" db="EMBL/GenBank/DDBJ databases">
        <authorList>
            <person name="Gilroy R."/>
        </authorList>
    </citation>
    <scope>NUCLEOTIDE SEQUENCE</scope>
    <source>
        <strain evidence="2">ChiHjej8B7-25341</strain>
    </source>
</reference>
<dbReference type="Proteomes" id="UP000823851">
    <property type="component" value="Unassembled WGS sequence"/>
</dbReference>
<reference evidence="2" key="1">
    <citation type="journal article" date="2021" name="PeerJ">
        <title>Extensive microbial diversity within the chicken gut microbiome revealed by metagenomics and culture.</title>
        <authorList>
            <person name="Gilroy R."/>
            <person name="Ravi A."/>
            <person name="Getino M."/>
            <person name="Pursley I."/>
            <person name="Horton D.L."/>
            <person name="Alikhan N.F."/>
            <person name="Baker D."/>
            <person name="Gharbi K."/>
            <person name="Hall N."/>
            <person name="Watson M."/>
            <person name="Adriaenssens E.M."/>
            <person name="Foster-Nyarko E."/>
            <person name="Jarju S."/>
            <person name="Secka A."/>
            <person name="Antonio M."/>
            <person name="Oren A."/>
            <person name="Chaudhuri R.R."/>
            <person name="La Ragione R."/>
            <person name="Hildebrand F."/>
            <person name="Pallen M.J."/>
        </authorList>
    </citation>
    <scope>NUCLEOTIDE SEQUENCE</scope>
    <source>
        <strain evidence="2">ChiHjej8B7-25341</strain>
    </source>
</reference>
<dbReference type="PANTHER" id="PTHR43649:SF12">
    <property type="entry name" value="DIACETYLCHITOBIOSE BINDING PROTEIN DASA"/>
    <property type="match status" value="1"/>
</dbReference>
<evidence type="ECO:0000313" key="3">
    <source>
        <dbReference type="Proteomes" id="UP000823851"/>
    </source>
</evidence>
<dbReference type="InterPro" id="IPR006059">
    <property type="entry name" value="SBP"/>
</dbReference>
<organism evidence="2 3">
    <name type="scientific">Candidatus Eisenbergiella stercorigallinarum</name>
    <dbReference type="NCBI Taxonomy" id="2838557"/>
    <lineage>
        <taxon>Bacteria</taxon>
        <taxon>Bacillati</taxon>
        <taxon>Bacillota</taxon>
        <taxon>Clostridia</taxon>
        <taxon>Lachnospirales</taxon>
        <taxon>Lachnospiraceae</taxon>
        <taxon>Eisenbergiella</taxon>
    </lineage>
</organism>
<dbReference type="Pfam" id="PF13416">
    <property type="entry name" value="SBP_bac_8"/>
    <property type="match status" value="1"/>
</dbReference>
<gene>
    <name evidence="2" type="ORF">H9912_10435</name>
</gene>
<feature type="region of interest" description="Disordered" evidence="1">
    <location>
        <begin position="1"/>
        <end position="34"/>
    </location>
</feature>
<dbReference type="SUPFAM" id="SSF53850">
    <property type="entry name" value="Periplasmic binding protein-like II"/>
    <property type="match status" value="1"/>
</dbReference>
<comment type="caution">
    <text evidence="2">The sequence shown here is derived from an EMBL/GenBank/DDBJ whole genome shotgun (WGS) entry which is preliminary data.</text>
</comment>
<evidence type="ECO:0000313" key="2">
    <source>
        <dbReference type="EMBL" id="HJD32342.1"/>
    </source>
</evidence>
<evidence type="ECO:0000256" key="1">
    <source>
        <dbReference type="SAM" id="MobiDB-lite"/>
    </source>
</evidence>
<feature type="compositionally biased region" description="Low complexity" evidence="1">
    <location>
        <begin position="15"/>
        <end position="27"/>
    </location>
</feature>
<dbReference type="PANTHER" id="PTHR43649">
    <property type="entry name" value="ARABINOSE-BINDING PROTEIN-RELATED"/>
    <property type="match status" value="1"/>
</dbReference>
<sequence length="429" mass="47077">MAGGCTGGTESSGDTSAPSAESTATASGDETGEAVQAAADGEGITLELWSGFTSTDGDIMSDIFNKFNEENEWGITIEMDIMSWDTIDEKLPAAIAAGEAPDFVTCPPARYKNYGEAGVFRDLSEFWELYPDIAENVPDNIKNLFTWNDTVIGVPIQVQSYYYYWDKDLFEAAGLDPETPPQSFEEIVEYAKLLTDPSKNQYGFVLPTNNMVPATMTLLAYGADFTNEDETQATFNDENMFEAFTALNDIWQTGSTPQDVDDNTYISGQCGQFINSSWVINGLRENGINFGVTTVPAAEGKEQDAYYSMCGFAIPTTTTDEAIIDAIYKVLAHWNSVEVSQRWYLEAGSPCYNLAAIEALPEEEKGLIEVLAAPNEYGHVELKKTGQSLVQSDVLFPAMEEIFLGGADVQETLDKYNAVLQEMIDSRGY</sequence>
<dbReference type="Gene3D" id="3.40.190.10">
    <property type="entry name" value="Periplasmic binding protein-like II"/>
    <property type="match status" value="1"/>
</dbReference>
<accession>A0A9D2QZZ7</accession>
<dbReference type="AlphaFoldDB" id="A0A9D2QZZ7"/>
<name>A0A9D2QZZ7_9FIRM</name>
<proteinExistence type="predicted"/>
<dbReference type="InterPro" id="IPR050490">
    <property type="entry name" value="Bact_solute-bd_prot1"/>
</dbReference>
<protein>
    <submittedName>
        <fullName evidence="2">Extracellular solute-binding protein</fullName>
    </submittedName>
</protein>